<organism evidence="4 5">
    <name type="scientific">Didymodactylos carnosus</name>
    <dbReference type="NCBI Taxonomy" id="1234261"/>
    <lineage>
        <taxon>Eukaryota</taxon>
        <taxon>Metazoa</taxon>
        <taxon>Spiralia</taxon>
        <taxon>Gnathifera</taxon>
        <taxon>Rotifera</taxon>
        <taxon>Eurotatoria</taxon>
        <taxon>Bdelloidea</taxon>
        <taxon>Philodinida</taxon>
        <taxon>Philodinidae</taxon>
        <taxon>Didymodactylos</taxon>
    </lineage>
</organism>
<feature type="compositionally biased region" description="Basic and acidic residues" evidence="1">
    <location>
        <begin position="528"/>
        <end position="549"/>
    </location>
</feature>
<feature type="non-terminal residue" evidence="4">
    <location>
        <position position="1"/>
    </location>
</feature>
<keyword evidence="2" id="KW-0812">Transmembrane</keyword>
<evidence type="ECO:0000313" key="4">
    <source>
        <dbReference type="EMBL" id="CAF4083933.1"/>
    </source>
</evidence>
<dbReference type="AlphaFoldDB" id="A0A8S2Q247"/>
<sequence length="843" mass="97585">VKKYKRATKNNSESSVYYIELRSQKKNKIKRPEGKKHSTVGTRNDSVGDDTQTLRLSLIKMFLTTRLPSSTSSSSDGSSSSLSDQLVLKRDKRLFHSIDFISVFIIVVSLFTAIVESSLRNDLYEQCPLYASIFLRNLTYFSLDSTDRSSTWGSIYLCDFTLFAYFSVFVLTFISLWLHIAFRRVVRTERLLRLPIWILTVAFSIICLVATFVITVGTATFCLRSQDGLCSNVPAFSVFRWKIISIPVGAYSTYMFSSKASFFIHLFYVGAWLSNISMILITIIRSIQLFSKPKKSPEALKFLLQQLMDYKQRAKQEKEIVSDHDSEQKQNALSDSVFTQKNKKQKTGKRTVKKHEQIPMDRYGEHRHTQHFRPYDHFQLPSYSIDRRPVVRRLHQSRSCFEYIKNCFSCFRHRNVPQLIEAENYTPFYIPDEYFDRLNYLRSNPAERYLCRDFTLDRPLCKQHSTNRQSDLPIHDQELLKQKIPQQKSQSTSTLNSQRDNATSTVSSDDVVPEQNYLHRRRSSVYFEDEKAPSKETESDKPSETKQELPQEVSCRNNEDDIWTTVTISQEITTQSGHFNRLSFENVAIIPTNNLDIPDKVDERDITQVHVTSEALLPFPEEFNKEVSQQQPSENNNKSNNKFSIENSHKSFPHTMKQFNSLSQQKSLTANISYDNKTRAFKTEDNQQQAQTIASFTPPSNNNSLLLSPKQQTIDDNSSSSYINEIKSFEEIDTRGKYNYNDLAETLKSNVQRLRNTFLVDKQTENDSVKQLTENKIIPPYLYKTTNSYPSLNNETIENNNNNSNNNNNNFITTNHNTSESNGRLTYTELLPVTNISRKSSFC</sequence>
<dbReference type="EMBL" id="CAJOBA010039819">
    <property type="protein sequence ID" value="CAF4083933.1"/>
    <property type="molecule type" value="Genomic_DNA"/>
</dbReference>
<keyword evidence="2" id="KW-1133">Transmembrane helix</keyword>
<dbReference type="Proteomes" id="UP000682733">
    <property type="component" value="Unassembled WGS sequence"/>
</dbReference>
<feature type="region of interest" description="Disordered" evidence="1">
    <location>
        <begin position="318"/>
        <end position="354"/>
    </location>
</feature>
<feature type="region of interest" description="Disordered" evidence="1">
    <location>
        <begin position="625"/>
        <end position="648"/>
    </location>
</feature>
<feature type="region of interest" description="Disordered" evidence="1">
    <location>
        <begin position="25"/>
        <end position="48"/>
    </location>
</feature>
<feature type="compositionally biased region" description="Polar residues" evidence="1">
    <location>
        <begin position="39"/>
        <end position="48"/>
    </location>
</feature>
<gene>
    <name evidence="3" type="ORF">OVA965_LOCUS27540</name>
    <name evidence="4" type="ORF">TMI583_LOCUS28291</name>
</gene>
<feature type="compositionally biased region" description="Basic and acidic residues" evidence="1">
    <location>
        <begin position="318"/>
        <end position="328"/>
    </location>
</feature>
<feature type="region of interest" description="Disordered" evidence="1">
    <location>
        <begin position="683"/>
        <end position="703"/>
    </location>
</feature>
<protein>
    <submittedName>
        <fullName evidence="4">Uncharacterized protein</fullName>
    </submittedName>
</protein>
<feature type="region of interest" description="Disordered" evidence="1">
    <location>
        <begin position="484"/>
        <end position="557"/>
    </location>
</feature>
<dbReference type="EMBL" id="CAJNOK010018250">
    <property type="protein sequence ID" value="CAF1278863.1"/>
    <property type="molecule type" value="Genomic_DNA"/>
</dbReference>
<feature type="compositionally biased region" description="Low complexity" evidence="1">
    <location>
        <begin position="796"/>
        <end position="819"/>
    </location>
</feature>
<accession>A0A8S2Q247</accession>
<proteinExistence type="predicted"/>
<reference evidence="4" key="1">
    <citation type="submission" date="2021-02" db="EMBL/GenBank/DDBJ databases">
        <authorList>
            <person name="Nowell W R."/>
        </authorList>
    </citation>
    <scope>NUCLEOTIDE SEQUENCE</scope>
</reference>
<evidence type="ECO:0000313" key="5">
    <source>
        <dbReference type="Proteomes" id="UP000682733"/>
    </source>
</evidence>
<feature type="compositionally biased region" description="Basic residues" evidence="1">
    <location>
        <begin position="341"/>
        <end position="353"/>
    </location>
</feature>
<feature type="compositionally biased region" description="Polar residues" evidence="1">
    <location>
        <begin position="686"/>
        <end position="697"/>
    </location>
</feature>
<evidence type="ECO:0000313" key="3">
    <source>
        <dbReference type="EMBL" id="CAF1278863.1"/>
    </source>
</evidence>
<evidence type="ECO:0000256" key="1">
    <source>
        <dbReference type="SAM" id="MobiDB-lite"/>
    </source>
</evidence>
<feature type="compositionally biased region" description="Low complexity" evidence="1">
    <location>
        <begin position="633"/>
        <end position="646"/>
    </location>
</feature>
<keyword evidence="2" id="KW-0472">Membrane</keyword>
<feature type="transmembrane region" description="Helical" evidence="2">
    <location>
        <begin position="194"/>
        <end position="216"/>
    </location>
</feature>
<evidence type="ECO:0000256" key="2">
    <source>
        <dbReference type="SAM" id="Phobius"/>
    </source>
</evidence>
<feature type="transmembrane region" description="Helical" evidence="2">
    <location>
        <begin position="94"/>
        <end position="115"/>
    </location>
</feature>
<feature type="compositionally biased region" description="Polar residues" evidence="1">
    <location>
        <begin position="484"/>
        <end position="508"/>
    </location>
</feature>
<feature type="region of interest" description="Disordered" evidence="1">
    <location>
        <begin position="796"/>
        <end position="822"/>
    </location>
</feature>
<feature type="compositionally biased region" description="Polar residues" evidence="1">
    <location>
        <begin position="329"/>
        <end position="338"/>
    </location>
</feature>
<feature type="transmembrane region" description="Helical" evidence="2">
    <location>
        <begin position="262"/>
        <end position="284"/>
    </location>
</feature>
<name>A0A8S2Q247_9BILA</name>
<dbReference type="Proteomes" id="UP000677228">
    <property type="component" value="Unassembled WGS sequence"/>
</dbReference>
<comment type="caution">
    <text evidence="4">The sequence shown here is derived from an EMBL/GenBank/DDBJ whole genome shotgun (WGS) entry which is preliminary data.</text>
</comment>
<feature type="transmembrane region" description="Helical" evidence="2">
    <location>
        <begin position="162"/>
        <end position="182"/>
    </location>
</feature>